<evidence type="ECO:0000313" key="2">
    <source>
        <dbReference type="EMBL" id="KAJ8368228.1"/>
    </source>
</evidence>
<organism evidence="2 3">
    <name type="scientific">Synaphobranchus kaupii</name>
    <name type="common">Kaup's arrowtooth eel</name>
    <dbReference type="NCBI Taxonomy" id="118154"/>
    <lineage>
        <taxon>Eukaryota</taxon>
        <taxon>Metazoa</taxon>
        <taxon>Chordata</taxon>
        <taxon>Craniata</taxon>
        <taxon>Vertebrata</taxon>
        <taxon>Euteleostomi</taxon>
        <taxon>Actinopterygii</taxon>
        <taxon>Neopterygii</taxon>
        <taxon>Teleostei</taxon>
        <taxon>Anguilliformes</taxon>
        <taxon>Synaphobranchidae</taxon>
        <taxon>Synaphobranchus</taxon>
    </lineage>
</organism>
<name>A0A9Q1FUZ7_SYNKA</name>
<comment type="caution">
    <text evidence="2">The sequence shown here is derived from an EMBL/GenBank/DDBJ whole genome shotgun (WGS) entry which is preliminary data.</text>
</comment>
<feature type="region of interest" description="Disordered" evidence="1">
    <location>
        <begin position="1"/>
        <end position="77"/>
    </location>
</feature>
<dbReference type="EMBL" id="JAINUF010000003">
    <property type="protein sequence ID" value="KAJ8368228.1"/>
    <property type="molecule type" value="Genomic_DNA"/>
</dbReference>
<proteinExistence type="predicted"/>
<evidence type="ECO:0000256" key="1">
    <source>
        <dbReference type="SAM" id="MobiDB-lite"/>
    </source>
</evidence>
<protein>
    <submittedName>
        <fullName evidence="2">Uncharacterized protein</fullName>
    </submittedName>
</protein>
<accession>A0A9Q1FUZ7</accession>
<dbReference type="AlphaFoldDB" id="A0A9Q1FUZ7"/>
<evidence type="ECO:0000313" key="3">
    <source>
        <dbReference type="Proteomes" id="UP001152622"/>
    </source>
</evidence>
<gene>
    <name evidence="2" type="ORF">SKAU_G00082560</name>
</gene>
<feature type="compositionally biased region" description="Basic and acidic residues" evidence="1">
    <location>
        <begin position="54"/>
        <end position="77"/>
    </location>
</feature>
<reference evidence="2" key="1">
    <citation type="journal article" date="2023" name="Science">
        <title>Genome structures resolve the early diversification of teleost fishes.</title>
        <authorList>
            <person name="Parey E."/>
            <person name="Louis A."/>
            <person name="Montfort J."/>
            <person name="Bouchez O."/>
            <person name="Roques C."/>
            <person name="Iampietro C."/>
            <person name="Lluch J."/>
            <person name="Castinel A."/>
            <person name="Donnadieu C."/>
            <person name="Desvignes T."/>
            <person name="Floi Bucao C."/>
            <person name="Jouanno E."/>
            <person name="Wen M."/>
            <person name="Mejri S."/>
            <person name="Dirks R."/>
            <person name="Jansen H."/>
            <person name="Henkel C."/>
            <person name="Chen W.J."/>
            <person name="Zahm M."/>
            <person name="Cabau C."/>
            <person name="Klopp C."/>
            <person name="Thompson A.W."/>
            <person name="Robinson-Rechavi M."/>
            <person name="Braasch I."/>
            <person name="Lecointre G."/>
            <person name="Bobe J."/>
            <person name="Postlethwait J.H."/>
            <person name="Berthelot C."/>
            <person name="Roest Crollius H."/>
            <person name="Guiguen Y."/>
        </authorList>
    </citation>
    <scope>NUCLEOTIDE SEQUENCE</scope>
    <source>
        <strain evidence="2">WJC10195</strain>
    </source>
</reference>
<dbReference type="OrthoDB" id="8886457at2759"/>
<dbReference type="Proteomes" id="UP001152622">
    <property type="component" value="Chromosome 3"/>
</dbReference>
<keyword evidence="3" id="KW-1185">Reference proteome</keyword>
<sequence>MQTTLRWRSPGPADHGPICHRGQGRSAHGRMSEGFRSLSQRPDRKPPSSLHSTFRRDHPEPQLLEHSDHSPKSHWETPKGWRACREAFLSLALVKDTSLGMKKVYLTLGGDASPAVARSWMVMASLSCWKLWILSSVVEEPLYFSTAPFTGMSCSTVDTEKFPFRMKGPPSRLTARWRWCLDRMWCRQ</sequence>